<dbReference type="PROSITE" id="PS50231">
    <property type="entry name" value="RICIN_B_LECTIN"/>
    <property type="match status" value="1"/>
</dbReference>
<gene>
    <name evidence="2" type="ORF">POL68_16145</name>
</gene>
<name>A0ABT5D8K7_9BACT</name>
<dbReference type="RefSeq" id="WP_272146159.1">
    <property type="nucleotide sequence ID" value="NZ_JAQNDM010000002.1"/>
</dbReference>
<dbReference type="InterPro" id="IPR035992">
    <property type="entry name" value="Ricin_B-like_lectins"/>
</dbReference>
<comment type="caution">
    <text evidence="2">The sequence shown here is derived from an EMBL/GenBank/DDBJ whole genome shotgun (WGS) entry which is preliminary data.</text>
</comment>
<accession>A0ABT5D8K7</accession>
<evidence type="ECO:0000313" key="3">
    <source>
        <dbReference type="Proteomes" id="UP001221838"/>
    </source>
</evidence>
<dbReference type="Gene3D" id="2.80.10.50">
    <property type="match status" value="1"/>
</dbReference>
<keyword evidence="3" id="KW-1185">Reference proteome</keyword>
<evidence type="ECO:0000259" key="1">
    <source>
        <dbReference type="Pfam" id="PF14200"/>
    </source>
</evidence>
<feature type="domain" description="Ricin B lectin" evidence="1">
    <location>
        <begin position="518"/>
        <end position="594"/>
    </location>
</feature>
<dbReference type="InterPro" id="IPR023296">
    <property type="entry name" value="Glyco_hydro_beta-prop_sf"/>
</dbReference>
<dbReference type="Proteomes" id="UP001221838">
    <property type="component" value="Unassembled WGS sequence"/>
</dbReference>
<sequence length="657" mass="70767">MWVIAWGAGGATPAAHAAPPRYDVNVMKDSFGNVAGWNRQGVVMAQSLPWESSLMQDPTLVYNQGGGPLFKMWYGSLTNIGYATSQDGRTWVKTPNAVISQTLDTERQALNQPSVVYRGGIWHMTYFGQGSDGIGRVHYAEATNPAGPWTKFGAVLVPTAAWEDNYIYNSSLMYDAQANLWKVWYTAGKIASAGGEPEFICYATATNPRGPWTKSSANPLVGPMSDGGWASLGIGGPNVRKMPDGSYQMTVVGWQADYPSRGGRLTSPDGIVWRLSRSAMTLDLGVVEGPEDSMIYRQFIVDVGGTEYIYYNTKNNRPGWNETVNLATWSSSLPIIDPAKWAMLQGADIPNGASFSVVNGQARSLGNATAARPQTLQGNVRIPSADYAVSAEITPLSSSVNDRDNVLMGRYTNRGNYYYAGIASWGNKYAIGKLVNGVNTKLVGVGVASDIQANTAYRLNLVLKGTSIELYDNNILVASVTDTSLRPSVSYAGLQTTTPVGQAAFDNVSVDAPIDPAKYYRLVDNHSGRSLSVHTAGTANGTHTIIWDWVSAVDQYWQVLDAGGGRYKLINRKSGKALSVEAGGTADSTPTIIYDDMGATDQSWTLSDASPGFKKLINQRSGRALSVLRAGTANNTDTIIYADINAPDQNWTLVPTD</sequence>
<evidence type="ECO:0000313" key="2">
    <source>
        <dbReference type="EMBL" id="MDC0710007.1"/>
    </source>
</evidence>
<dbReference type="SUPFAM" id="SSF50370">
    <property type="entry name" value="Ricin B-like lectins"/>
    <property type="match status" value="1"/>
</dbReference>
<organism evidence="2 3">
    <name type="scientific">Stigmatella ashevillensis</name>
    <dbReference type="NCBI Taxonomy" id="2995309"/>
    <lineage>
        <taxon>Bacteria</taxon>
        <taxon>Pseudomonadati</taxon>
        <taxon>Myxococcota</taxon>
        <taxon>Myxococcia</taxon>
        <taxon>Myxococcales</taxon>
        <taxon>Cystobacterineae</taxon>
        <taxon>Archangiaceae</taxon>
        <taxon>Stigmatella</taxon>
    </lineage>
</organism>
<dbReference type="Gene3D" id="2.115.10.20">
    <property type="entry name" value="Glycosyl hydrolase domain, family 43"/>
    <property type="match status" value="2"/>
</dbReference>
<protein>
    <submittedName>
        <fullName evidence="2">RICIN domain-containing protein</fullName>
    </submittedName>
</protein>
<proteinExistence type="predicted"/>
<dbReference type="Pfam" id="PF14200">
    <property type="entry name" value="RicinB_lectin_2"/>
    <property type="match status" value="1"/>
</dbReference>
<dbReference type="EMBL" id="JAQNDM010000002">
    <property type="protein sequence ID" value="MDC0710007.1"/>
    <property type="molecule type" value="Genomic_DNA"/>
</dbReference>
<dbReference type="SUPFAM" id="SSF75005">
    <property type="entry name" value="Arabinanase/levansucrase/invertase"/>
    <property type="match status" value="1"/>
</dbReference>
<dbReference type="Gene3D" id="2.60.120.560">
    <property type="entry name" value="Exo-inulinase, domain 1"/>
    <property type="match status" value="1"/>
</dbReference>
<dbReference type="CDD" id="cd00161">
    <property type="entry name" value="beta-trefoil_Ricin-like"/>
    <property type="match status" value="1"/>
</dbReference>
<reference evidence="2 3" key="1">
    <citation type="submission" date="2022-11" db="EMBL/GenBank/DDBJ databases">
        <title>Minimal conservation of predation-associated metabolite biosynthetic gene clusters underscores biosynthetic potential of Myxococcota including descriptions for ten novel species: Archangium lansinium sp. nov., Myxococcus landrumus sp. nov., Nannocystis bai.</title>
        <authorList>
            <person name="Ahearne A."/>
            <person name="Stevens C."/>
            <person name="Dowd S."/>
        </authorList>
    </citation>
    <scope>NUCLEOTIDE SEQUENCE [LARGE SCALE GENOMIC DNA]</scope>
    <source>
        <strain evidence="2 3">NCWAL01</strain>
    </source>
</reference>
<dbReference type="InterPro" id="IPR000772">
    <property type="entry name" value="Ricin_B_lectin"/>
</dbReference>